<evidence type="ECO:0000256" key="2">
    <source>
        <dbReference type="SAM" id="Phobius"/>
    </source>
</evidence>
<evidence type="ECO:0000256" key="1">
    <source>
        <dbReference type="ARBA" id="ARBA00006987"/>
    </source>
</evidence>
<dbReference type="EMBL" id="STFG01000004">
    <property type="protein sequence ID" value="THU03792.1"/>
    <property type="molecule type" value="Genomic_DNA"/>
</dbReference>
<dbReference type="OrthoDB" id="8897249at2"/>
<organism evidence="3 4">
    <name type="scientific">Lampropedia puyangensis</name>
    <dbReference type="NCBI Taxonomy" id="1330072"/>
    <lineage>
        <taxon>Bacteria</taxon>
        <taxon>Pseudomonadati</taxon>
        <taxon>Pseudomonadota</taxon>
        <taxon>Betaproteobacteria</taxon>
        <taxon>Burkholderiales</taxon>
        <taxon>Comamonadaceae</taxon>
        <taxon>Lampropedia</taxon>
    </lineage>
</organism>
<reference evidence="3 4" key="1">
    <citation type="journal article" date="2015" name="Antonie Van Leeuwenhoek">
        <title>Lampropedia puyangensis sp. nov., isolated from symptomatic bark of Populus ? euramericana canker and emended description of Lampropedia hyalina (Ehrenberg 1832) Lee et al. 2004.</title>
        <authorList>
            <person name="Li Y."/>
            <person name="Wang T."/>
            <person name="Piao C.G."/>
            <person name="Wang L.F."/>
            <person name="Tian G.Z."/>
            <person name="Zhu T.H."/>
            <person name="Guo M.W."/>
        </authorList>
    </citation>
    <scope>NUCLEOTIDE SEQUENCE [LARGE SCALE GENOMIC DNA]</scope>
    <source>
        <strain evidence="3 4">2-bin</strain>
    </source>
</reference>
<gene>
    <name evidence="3" type="ORF">E9531_06340</name>
</gene>
<dbReference type="PANTHER" id="PTHR42928">
    <property type="entry name" value="TRICARBOXYLATE-BINDING PROTEIN"/>
    <property type="match status" value="1"/>
</dbReference>
<keyword evidence="2" id="KW-1133">Transmembrane helix</keyword>
<dbReference type="InterPro" id="IPR005064">
    <property type="entry name" value="BUG"/>
</dbReference>
<protein>
    <submittedName>
        <fullName evidence="3">Tripartite tricarboxylate transporter substrate binding protein</fullName>
    </submittedName>
</protein>
<comment type="caution">
    <text evidence="3">The sequence shown here is derived from an EMBL/GenBank/DDBJ whole genome shotgun (WGS) entry which is preliminary data.</text>
</comment>
<dbReference type="InterPro" id="IPR042100">
    <property type="entry name" value="Bug_dom1"/>
</dbReference>
<dbReference type="CDD" id="cd07012">
    <property type="entry name" value="PBP2_Bug_TTT"/>
    <property type="match status" value="1"/>
</dbReference>
<sequence>MSNQHFHQRRTLLKAASCAGLGVIPAFSLPAIAGSSTPTYPTRAIKLVVGIGAGSTTDLLARVAGKHLSEALGQPVVIENRPGAGGTLGAGVVAAAKPDGHTLLFVSSSLPTFPSFYDKLRFDPVHDLIGAGGLAQGGMVMLTRANAPWKNLNELIDYAQSRPAQTISYASAGIGSIAYLYSELLAQLTGIEFLHVPYPSSAAAMTDLMAGQVDFVFDGTTTAIPQAKSGRSRALAYSAEQRSPFMPEVPTLKEAGVTGFSQRTWFGFAAPKGTDISIIQAIATASEHFNANASYQAELADAFHEPMPMSATAFNALIQEEATMWSSTIAKIRKPS</sequence>
<comment type="similarity">
    <text evidence="1">Belongs to the UPF0065 (bug) family.</text>
</comment>
<evidence type="ECO:0000313" key="4">
    <source>
        <dbReference type="Proteomes" id="UP000308917"/>
    </source>
</evidence>
<keyword evidence="2" id="KW-0472">Membrane</keyword>
<dbReference type="SUPFAM" id="SSF53850">
    <property type="entry name" value="Periplasmic binding protein-like II"/>
    <property type="match status" value="1"/>
</dbReference>
<feature type="transmembrane region" description="Helical" evidence="2">
    <location>
        <begin position="12"/>
        <end position="33"/>
    </location>
</feature>
<dbReference type="RefSeq" id="WP_136572900.1">
    <property type="nucleotide sequence ID" value="NZ_STFG01000004.1"/>
</dbReference>
<proteinExistence type="inferred from homology"/>
<dbReference type="Gene3D" id="3.40.190.10">
    <property type="entry name" value="Periplasmic binding protein-like II"/>
    <property type="match status" value="1"/>
</dbReference>
<keyword evidence="4" id="KW-1185">Reference proteome</keyword>
<dbReference type="InterPro" id="IPR006311">
    <property type="entry name" value="TAT_signal"/>
</dbReference>
<keyword evidence="2" id="KW-0812">Transmembrane</keyword>
<dbReference type="Gene3D" id="3.40.190.150">
    <property type="entry name" value="Bordetella uptake gene, domain 1"/>
    <property type="match status" value="1"/>
</dbReference>
<dbReference type="Pfam" id="PF03401">
    <property type="entry name" value="TctC"/>
    <property type="match status" value="1"/>
</dbReference>
<dbReference type="PIRSF" id="PIRSF017082">
    <property type="entry name" value="YflP"/>
    <property type="match status" value="1"/>
</dbReference>
<dbReference type="Proteomes" id="UP000308917">
    <property type="component" value="Unassembled WGS sequence"/>
</dbReference>
<name>A0A4S8FD59_9BURK</name>
<dbReference type="PANTHER" id="PTHR42928:SF5">
    <property type="entry name" value="BLR1237 PROTEIN"/>
    <property type="match status" value="1"/>
</dbReference>
<dbReference type="PROSITE" id="PS51318">
    <property type="entry name" value="TAT"/>
    <property type="match status" value="1"/>
</dbReference>
<evidence type="ECO:0000313" key="3">
    <source>
        <dbReference type="EMBL" id="THU03792.1"/>
    </source>
</evidence>
<dbReference type="AlphaFoldDB" id="A0A4S8FD59"/>
<accession>A0A4S8FD59</accession>